<evidence type="ECO:0000256" key="1">
    <source>
        <dbReference type="SAM" id="MobiDB-lite"/>
    </source>
</evidence>
<protein>
    <submittedName>
        <fullName evidence="3">Uncharacterized protein</fullName>
    </submittedName>
</protein>
<accession>A0AAD7MRT6</accession>
<evidence type="ECO:0000313" key="4">
    <source>
        <dbReference type="Proteomes" id="UP001215598"/>
    </source>
</evidence>
<dbReference type="EMBL" id="JARKIB010000160">
    <property type="protein sequence ID" value="KAJ7730316.1"/>
    <property type="molecule type" value="Genomic_DNA"/>
</dbReference>
<evidence type="ECO:0000256" key="2">
    <source>
        <dbReference type="SAM" id="SignalP"/>
    </source>
</evidence>
<comment type="caution">
    <text evidence="3">The sequence shown here is derived from an EMBL/GenBank/DDBJ whole genome shotgun (WGS) entry which is preliminary data.</text>
</comment>
<feature type="compositionally biased region" description="Basic and acidic residues" evidence="1">
    <location>
        <begin position="588"/>
        <end position="602"/>
    </location>
</feature>
<proteinExistence type="predicted"/>
<feature type="chain" id="PRO_5042194318" evidence="2">
    <location>
        <begin position="21"/>
        <end position="644"/>
    </location>
</feature>
<organism evidence="3 4">
    <name type="scientific">Mycena metata</name>
    <dbReference type="NCBI Taxonomy" id="1033252"/>
    <lineage>
        <taxon>Eukaryota</taxon>
        <taxon>Fungi</taxon>
        <taxon>Dikarya</taxon>
        <taxon>Basidiomycota</taxon>
        <taxon>Agaricomycotina</taxon>
        <taxon>Agaricomycetes</taxon>
        <taxon>Agaricomycetidae</taxon>
        <taxon>Agaricales</taxon>
        <taxon>Marasmiineae</taxon>
        <taxon>Mycenaceae</taxon>
        <taxon>Mycena</taxon>
    </lineage>
</organism>
<evidence type="ECO:0000313" key="3">
    <source>
        <dbReference type="EMBL" id="KAJ7730316.1"/>
    </source>
</evidence>
<name>A0AAD7MRT6_9AGAR</name>
<feature type="signal peptide" evidence="2">
    <location>
        <begin position="1"/>
        <end position="20"/>
    </location>
</feature>
<reference evidence="3" key="1">
    <citation type="submission" date="2023-03" db="EMBL/GenBank/DDBJ databases">
        <title>Massive genome expansion in bonnet fungi (Mycena s.s.) driven by repeated elements and novel gene families across ecological guilds.</title>
        <authorList>
            <consortium name="Lawrence Berkeley National Laboratory"/>
            <person name="Harder C.B."/>
            <person name="Miyauchi S."/>
            <person name="Viragh M."/>
            <person name="Kuo A."/>
            <person name="Thoen E."/>
            <person name="Andreopoulos B."/>
            <person name="Lu D."/>
            <person name="Skrede I."/>
            <person name="Drula E."/>
            <person name="Henrissat B."/>
            <person name="Morin E."/>
            <person name="Kohler A."/>
            <person name="Barry K."/>
            <person name="LaButti K."/>
            <person name="Morin E."/>
            <person name="Salamov A."/>
            <person name="Lipzen A."/>
            <person name="Mereny Z."/>
            <person name="Hegedus B."/>
            <person name="Baldrian P."/>
            <person name="Stursova M."/>
            <person name="Weitz H."/>
            <person name="Taylor A."/>
            <person name="Grigoriev I.V."/>
            <person name="Nagy L.G."/>
            <person name="Martin F."/>
            <person name="Kauserud H."/>
        </authorList>
    </citation>
    <scope>NUCLEOTIDE SEQUENCE</scope>
    <source>
        <strain evidence="3">CBHHK182m</strain>
    </source>
</reference>
<gene>
    <name evidence="3" type="ORF">B0H16DRAFT_1469664</name>
</gene>
<sequence>MLSTRFVLLAALAIVSNGAAYPLNLTALTQAVASPLPCSYFDLAGPTGSSPVPITAQGITPQGVLSSCPASDRVLVETRNFTTAAGHNIQISTKACSADVLATRSLEKRQTINVYSGGIAPTRSDCLNLQEEFPELIEEEGGNCFLSPRYMYFEFDSSDPTFFVLEPQFVQEFTLDTCLWTWVNENVVGGANLEYCFSGVASNGNFLNENCIGEGDSGGFITTTTNNAAQFWVQEITLNHVARVDGHLLNRKHYGVLDGLRERPESISRSPGCGMSLAATIQLCRKLIPMFDWKGLSASVQYNEMQGGVPQTCIGVRRYTVHATAMHGSCHGGARNLLSSASYRVPACSYLTHNHKNTRNLLTSPILVKTFDLAAQWSSFPAAYGRPHHMLRQFFLKHLCLRRCMPATLRLRLYQSWIRYPSSNLSLSLVGRQHKCKTYCEKYAGQKVPNVLCPFDCVYGDPARPIREMPRQMAERCQFQESAVFKAEDISIVPESVVTANLWRQIGGKAENQAVFANIDIISGDGCILSIRDHRHLLPMKGFPVKKLTCNPNCPPADRRMFENSEHNMGTTCLRVEEVKPQFGDTAAWKREQDPLKAEGRFPESGGAKPTVLDANSETPALRRKTGRRKARNYYLSSSNQPWE</sequence>
<dbReference type="AlphaFoldDB" id="A0AAD7MRT6"/>
<keyword evidence="4" id="KW-1185">Reference proteome</keyword>
<feature type="region of interest" description="Disordered" evidence="1">
    <location>
        <begin position="586"/>
        <end position="644"/>
    </location>
</feature>
<feature type="compositionally biased region" description="Polar residues" evidence="1">
    <location>
        <begin position="635"/>
        <end position="644"/>
    </location>
</feature>
<keyword evidence="2" id="KW-0732">Signal</keyword>
<feature type="compositionally biased region" description="Basic residues" evidence="1">
    <location>
        <begin position="622"/>
        <end position="632"/>
    </location>
</feature>
<dbReference type="Proteomes" id="UP001215598">
    <property type="component" value="Unassembled WGS sequence"/>
</dbReference>